<dbReference type="SUPFAM" id="SSF50494">
    <property type="entry name" value="Trypsin-like serine proteases"/>
    <property type="match status" value="1"/>
</dbReference>
<evidence type="ECO:0000256" key="2">
    <source>
        <dbReference type="ARBA" id="ARBA00022801"/>
    </source>
</evidence>
<feature type="signal peptide" evidence="6">
    <location>
        <begin position="1"/>
        <end position="32"/>
    </location>
</feature>
<dbReference type="PANTHER" id="PTHR24276:SF91">
    <property type="entry name" value="AT26814P-RELATED"/>
    <property type="match status" value="1"/>
</dbReference>
<dbReference type="SMART" id="SM00020">
    <property type="entry name" value="Tryp_SPc"/>
    <property type="match status" value="1"/>
</dbReference>
<evidence type="ECO:0000256" key="3">
    <source>
        <dbReference type="ARBA" id="ARBA00022825"/>
    </source>
</evidence>
<dbReference type="GO" id="GO:0004252">
    <property type="term" value="F:serine-type endopeptidase activity"/>
    <property type="evidence" value="ECO:0007669"/>
    <property type="project" value="InterPro"/>
</dbReference>
<keyword evidence="1 8" id="KW-0645">Protease</keyword>
<dbReference type="Pfam" id="PF00089">
    <property type="entry name" value="Trypsin"/>
    <property type="match status" value="2"/>
</dbReference>
<keyword evidence="3" id="KW-0720">Serine protease</keyword>
<feature type="domain" description="Peptidase S1" evidence="7">
    <location>
        <begin position="33"/>
        <end position="238"/>
    </location>
</feature>
<dbReference type="OrthoDB" id="7763303at2759"/>
<keyword evidence="6" id="KW-0732">Signal</keyword>
<dbReference type="Proteomes" id="UP001151699">
    <property type="component" value="Unassembled WGS sequence"/>
</dbReference>
<accession>A0A9Q0MP04</accession>
<evidence type="ECO:0000256" key="1">
    <source>
        <dbReference type="ARBA" id="ARBA00022670"/>
    </source>
</evidence>
<keyword evidence="4" id="KW-1015">Disulfide bond</keyword>
<evidence type="ECO:0000259" key="7">
    <source>
        <dbReference type="PROSITE" id="PS50240"/>
    </source>
</evidence>
<dbReference type="InterPro" id="IPR009003">
    <property type="entry name" value="Peptidase_S1_PA"/>
</dbReference>
<organism evidence="8 9">
    <name type="scientific">Pseudolycoriella hygida</name>
    <dbReference type="NCBI Taxonomy" id="35572"/>
    <lineage>
        <taxon>Eukaryota</taxon>
        <taxon>Metazoa</taxon>
        <taxon>Ecdysozoa</taxon>
        <taxon>Arthropoda</taxon>
        <taxon>Hexapoda</taxon>
        <taxon>Insecta</taxon>
        <taxon>Pterygota</taxon>
        <taxon>Neoptera</taxon>
        <taxon>Endopterygota</taxon>
        <taxon>Diptera</taxon>
        <taxon>Nematocera</taxon>
        <taxon>Sciaroidea</taxon>
        <taxon>Sciaridae</taxon>
        <taxon>Pseudolycoriella</taxon>
    </lineage>
</organism>
<dbReference type="InterPro" id="IPR001254">
    <property type="entry name" value="Trypsin_dom"/>
</dbReference>
<keyword evidence="9" id="KW-1185">Reference proteome</keyword>
<dbReference type="AlphaFoldDB" id="A0A9Q0MP04"/>
<dbReference type="InterPro" id="IPR050430">
    <property type="entry name" value="Peptidase_S1"/>
</dbReference>
<dbReference type="PANTHER" id="PTHR24276">
    <property type="entry name" value="POLYSERASE-RELATED"/>
    <property type="match status" value="1"/>
</dbReference>
<gene>
    <name evidence="8" type="primary">VDP_1</name>
    <name evidence="8" type="ORF">Bhyg_17962</name>
</gene>
<protein>
    <submittedName>
        <fullName evidence="8">Vitellin-degrading protease</fullName>
    </submittedName>
</protein>
<proteinExistence type="inferred from homology"/>
<feature type="non-terminal residue" evidence="8">
    <location>
        <position position="240"/>
    </location>
</feature>
<keyword evidence="2" id="KW-0378">Hydrolase</keyword>
<evidence type="ECO:0000256" key="6">
    <source>
        <dbReference type="SAM" id="SignalP"/>
    </source>
</evidence>
<dbReference type="PROSITE" id="PS50240">
    <property type="entry name" value="TRYPSIN_DOM"/>
    <property type="match status" value="1"/>
</dbReference>
<comment type="caution">
    <text evidence="8">The sequence shown here is derived from an EMBL/GenBank/DDBJ whole genome shotgun (WGS) entry which is preliminary data.</text>
</comment>
<name>A0A9Q0MP04_9DIPT</name>
<reference evidence="8" key="1">
    <citation type="submission" date="2022-07" db="EMBL/GenBank/DDBJ databases">
        <authorList>
            <person name="Trinca V."/>
            <person name="Uliana J.V.C."/>
            <person name="Torres T.T."/>
            <person name="Ward R.J."/>
            <person name="Monesi N."/>
        </authorList>
    </citation>
    <scope>NUCLEOTIDE SEQUENCE</scope>
    <source>
        <strain evidence="8">HSMRA1968</strain>
        <tissue evidence="8">Whole embryos</tissue>
    </source>
</reference>
<feature type="chain" id="PRO_5040431522" evidence="6">
    <location>
        <begin position="33"/>
        <end position="240"/>
    </location>
</feature>
<evidence type="ECO:0000313" key="9">
    <source>
        <dbReference type="Proteomes" id="UP001151699"/>
    </source>
</evidence>
<comment type="similarity">
    <text evidence="5">Belongs to the peptidase S1 family. CLIP subfamily.</text>
</comment>
<dbReference type="Gene3D" id="2.40.10.10">
    <property type="entry name" value="Trypsin-like serine proteases"/>
    <property type="match status" value="2"/>
</dbReference>
<evidence type="ECO:0000256" key="4">
    <source>
        <dbReference type="ARBA" id="ARBA00023157"/>
    </source>
</evidence>
<dbReference type="GO" id="GO:0006508">
    <property type="term" value="P:proteolysis"/>
    <property type="evidence" value="ECO:0007669"/>
    <property type="project" value="UniProtKB-KW"/>
</dbReference>
<dbReference type="InterPro" id="IPR043504">
    <property type="entry name" value="Peptidase_S1_PA_chymotrypsin"/>
</dbReference>
<sequence length="240" mass="25838">YHCRSFTSYKMKEIVILSIVALVACLVGDSSCISGGTYVGNLNGFEYHVAVLCPVIMCNGAIVSSRNVLTTASCINQLTPEDVEVYAGSTQYYSGGVSYAVSNIRKHPSFRLLTYEASALAPTNTFIIGTGYGIVGANYILPDYLIKASLQQFDRSTCVQYYGSRLLSSMFCAGDVNGKRDLCTGDQGAPVKYSNQLVGIYSWGGRCGVGGLVPGLLKSTPIFVSIPYYKSWIEANIISP</sequence>
<evidence type="ECO:0000256" key="5">
    <source>
        <dbReference type="ARBA" id="ARBA00024195"/>
    </source>
</evidence>
<dbReference type="EMBL" id="WJQU01000097">
    <property type="protein sequence ID" value="KAJ6634497.1"/>
    <property type="molecule type" value="Genomic_DNA"/>
</dbReference>
<evidence type="ECO:0000313" key="8">
    <source>
        <dbReference type="EMBL" id="KAJ6634497.1"/>
    </source>
</evidence>